<evidence type="ECO:0000313" key="5">
    <source>
        <dbReference type="EMBL" id="PXY39898.1"/>
    </source>
</evidence>
<dbReference type="Proteomes" id="UP000247903">
    <property type="component" value="Unassembled WGS sequence"/>
</dbReference>
<keyword evidence="2" id="KW-0238">DNA-binding</keyword>
<dbReference type="GO" id="GO:0003700">
    <property type="term" value="F:DNA-binding transcription factor activity"/>
    <property type="evidence" value="ECO:0007669"/>
    <property type="project" value="TreeGrafter"/>
</dbReference>
<dbReference type="Pfam" id="PF00356">
    <property type="entry name" value="LacI"/>
    <property type="match status" value="1"/>
</dbReference>
<dbReference type="PROSITE" id="PS50932">
    <property type="entry name" value="HTH_LACI_2"/>
    <property type="match status" value="1"/>
</dbReference>
<dbReference type="Gene3D" id="3.40.50.2300">
    <property type="match status" value="2"/>
</dbReference>
<dbReference type="EMBL" id="QJHK01000014">
    <property type="protein sequence ID" value="PXY39898.1"/>
    <property type="molecule type" value="Genomic_DNA"/>
</dbReference>
<dbReference type="InterPro" id="IPR010982">
    <property type="entry name" value="Lambda_DNA-bd_dom_sf"/>
</dbReference>
<dbReference type="OrthoDB" id="628703at2"/>
<dbReference type="PANTHER" id="PTHR30146">
    <property type="entry name" value="LACI-RELATED TRANSCRIPTIONAL REPRESSOR"/>
    <property type="match status" value="1"/>
</dbReference>
<dbReference type="RefSeq" id="WP_110307523.1">
    <property type="nucleotide sequence ID" value="NZ_QJHK01000014.1"/>
</dbReference>
<dbReference type="SUPFAM" id="SSF47413">
    <property type="entry name" value="lambda repressor-like DNA-binding domains"/>
    <property type="match status" value="1"/>
</dbReference>
<dbReference type="Pfam" id="PF13407">
    <property type="entry name" value="Peripla_BP_4"/>
    <property type="match status" value="1"/>
</dbReference>
<dbReference type="Gene3D" id="1.10.260.40">
    <property type="entry name" value="lambda repressor-like DNA-binding domains"/>
    <property type="match status" value="1"/>
</dbReference>
<dbReference type="InterPro" id="IPR025997">
    <property type="entry name" value="SBP_2_dom"/>
</dbReference>
<reference evidence="5 6" key="1">
    <citation type="submission" date="2018-05" db="EMBL/GenBank/DDBJ databases">
        <title>Flavobacterium sp. strain IMCC34759, incomplete genome.</title>
        <authorList>
            <person name="Joung Y."/>
            <person name="Cho J."/>
        </authorList>
    </citation>
    <scope>NUCLEOTIDE SEQUENCE [LARGE SCALE GENOMIC DNA]</scope>
    <source>
        <strain evidence="5 6">IMCC34759</strain>
    </source>
</reference>
<dbReference type="PANTHER" id="PTHR30146:SF144">
    <property type="entry name" value="LACI-FAMILY TRANSCRIPTION REGULATOR"/>
    <property type="match status" value="1"/>
</dbReference>
<keyword evidence="3" id="KW-0804">Transcription</keyword>
<sequence length="332" mass="38328">MAELANVSPGTVDRIIHKRGQVSQENIDKVNAIIKKHGFKRNIFASNLASNKKCKIAVFLPKYEKLEYWESQLNGVKKAAEDFGKFGVELHYFLYAFDSISFQEMTAKVLEFECDGMLFSPIFHEESIVFLDGYKKKNKPVVMIDSDIKDKIDHYYIGQDAFKSGYLAGRLISFAVKNDRNVLIVKIAKEIDSTSVYLQRIKGFYTFFEEHSELTNFSFSEITIKDPDVNLLNLEMFKNISSVFVPNSRAYIVAQFLEKQNIKGIRIIGYDLLKENIKYLNSGILDFLINQKPEEQGYMGVNYLYKKIILQESSEDTAHFIPLDIILKENYM</sequence>
<dbReference type="SUPFAM" id="SSF53822">
    <property type="entry name" value="Periplasmic binding protein-like I"/>
    <property type="match status" value="1"/>
</dbReference>
<dbReference type="InterPro" id="IPR028082">
    <property type="entry name" value="Peripla_BP_I"/>
</dbReference>
<evidence type="ECO:0000313" key="6">
    <source>
        <dbReference type="Proteomes" id="UP000247903"/>
    </source>
</evidence>
<keyword evidence="1" id="KW-0805">Transcription regulation</keyword>
<dbReference type="InterPro" id="IPR000843">
    <property type="entry name" value="HTH_LacI"/>
</dbReference>
<proteinExistence type="predicted"/>
<evidence type="ECO:0000259" key="4">
    <source>
        <dbReference type="PROSITE" id="PS50932"/>
    </source>
</evidence>
<dbReference type="SMART" id="SM00354">
    <property type="entry name" value="HTH_LACI"/>
    <property type="match status" value="1"/>
</dbReference>
<name>A0A2V4BLQ9_9FLAO</name>
<keyword evidence="6" id="KW-1185">Reference proteome</keyword>
<evidence type="ECO:0000256" key="2">
    <source>
        <dbReference type="ARBA" id="ARBA00023125"/>
    </source>
</evidence>
<evidence type="ECO:0000256" key="3">
    <source>
        <dbReference type="ARBA" id="ARBA00023163"/>
    </source>
</evidence>
<evidence type="ECO:0000256" key="1">
    <source>
        <dbReference type="ARBA" id="ARBA00023015"/>
    </source>
</evidence>
<protein>
    <submittedName>
        <fullName evidence="5">LacI family transcriptional regulator</fullName>
    </submittedName>
</protein>
<accession>A0A2V4BLQ9</accession>
<comment type="caution">
    <text evidence="5">The sequence shown here is derived from an EMBL/GenBank/DDBJ whole genome shotgun (WGS) entry which is preliminary data.</text>
</comment>
<gene>
    <name evidence="5" type="ORF">DMB65_15370</name>
</gene>
<feature type="domain" description="HTH lacI-type" evidence="4">
    <location>
        <begin position="1"/>
        <end position="50"/>
    </location>
</feature>
<dbReference type="GO" id="GO:0000976">
    <property type="term" value="F:transcription cis-regulatory region binding"/>
    <property type="evidence" value="ECO:0007669"/>
    <property type="project" value="TreeGrafter"/>
</dbReference>
<organism evidence="5 6">
    <name type="scientific">Flavobacterium cheongpyeongense</name>
    <dbReference type="NCBI Taxonomy" id="2212651"/>
    <lineage>
        <taxon>Bacteria</taxon>
        <taxon>Pseudomonadati</taxon>
        <taxon>Bacteroidota</taxon>
        <taxon>Flavobacteriia</taxon>
        <taxon>Flavobacteriales</taxon>
        <taxon>Flavobacteriaceae</taxon>
        <taxon>Flavobacterium</taxon>
    </lineage>
</organism>
<dbReference type="AlphaFoldDB" id="A0A2V4BLQ9"/>